<dbReference type="AlphaFoldDB" id="T1HQL7"/>
<organism evidence="1 2">
    <name type="scientific">Rhodnius prolixus</name>
    <name type="common">Triatomid bug</name>
    <dbReference type="NCBI Taxonomy" id="13249"/>
    <lineage>
        <taxon>Eukaryota</taxon>
        <taxon>Metazoa</taxon>
        <taxon>Ecdysozoa</taxon>
        <taxon>Arthropoda</taxon>
        <taxon>Hexapoda</taxon>
        <taxon>Insecta</taxon>
        <taxon>Pterygota</taxon>
        <taxon>Neoptera</taxon>
        <taxon>Paraneoptera</taxon>
        <taxon>Hemiptera</taxon>
        <taxon>Heteroptera</taxon>
        <taxon>Panheteroptera</taxon>
        <taxon>Cimicomorpha</taxon>
        <taxon>Reduviidae</taxon>
        <taxon>Triatominae</taxon>
        <taxon>Rhodnius</taxon>
    </lineage>
</organism>
<evidence type="ECO:0000313" key="1">
    <source>
        <dbReference type="EnsemblMetazoa" id="RPRC006337-PA"/>
    </source>
</evidence>
<dbReference type="STRING" id="13249.T1HQL7"/>
<dbReference type="SUPFAM" id="SSF57667">
    <property type="entry name" value="beta-beta-alpha zinc fingers"/>
    <property type="match status" value="1"/>
</dbReference>
<dbReference type="Gene3D" id="3.30.160.60">
    <property type="entry name" value="Classic Zinc Finger"/>
    <property type="match status" value="1"/>
</dbReference>
<evidence type="ECO:0000313" key="2">
    <source>
        <dbReference type="Proteomes" id="UP000015103"/>
    </source>
</evidence>
<protein>
    <submittedName>
        <fullName evidence="1">C2H2-type domain-containing protein</fullName>
    </submittedName>
</protein>
<name>T1HQL7_RHOPR</name>
<dbReference type="PROSITE" id="PS00028">
    <property type="entry name" value="ZINC_FINGER_C2H2_1"/>
    <property type="match status" value="1"/>
</dbReference>
<dbReference type="InParanoid" id="T1HQL7"/>
<dbReference type="InterPro" id="IPR036236">
    <property type="entry name" value="Znf_C2H2_sf"/>
</dbReference>
<sequence>MSPVAFKCRLCGKTVSNKWHHAHSHWSATVACPYCPHVYTRKDNLKYHIKAKHSIGSHLIPYLQTMSEQYKQQIQF</sequence>
<dbReference type="HOGENOM" id="CLU_2657549_0_0_1"/>
<dbReference type="EnsemblMetazoa" id="RPRC006337-RA">
    <property type="protein sequence ID" value="RPRC006337-PA"/>
    <property type="gene ID" value="RPRC006337"/>
</dbReference>
<accession>T1HQL7</accession>
<keyword evidence="2" id="KW-1185">Reference proteome</keyword>
<dbReference type="VEuPathDB" id="VectorBase:RPRC006337"/>
<dbReference type="InterPro" id="IPR013087">
    <property type="entry name" value="Znf_C2H2_type"/>
</dbReference>
<dbReference type="PROSITE" id="PS51257">
    <property type="entry name" value="PROKAR_LIPOPROTEIN"/>
    <property type="match status" value="1"/>
</dbReference>
<dbReference type="SMART" id="SM00355">
    <property type="entry name" value="ZnF_C2H2"/>
    <property type="match status" value="2"/>
</dbReference>
<dbReference type="EMBL" id="ACPB03022432">
    <property type="status" value="NOT_ANNOTATED_CDS"/>
    <property type="molecule type" value="Genomic_DNA"/>
</dbReference>
<dbReference type="Proteomes" id="UP000015103">
    <property type="component" value="Unassembled WGS sequence"/>
</dbReference>
<dbReference type="eggNOG" id="KOG1721">
    <property type="taxonomic scope" value="Eukaryota"/>
</dbReference>
<dbReference type="OMA" id="HSHWSAT"/>
<reference evidence="1" key="1">
    <citation type="submission" date="2015-05" db="UniProtKB">
        <authorList>
            <consortium name="EnsemblMetazoa"/>
        </authorList>
    </citation>
    <scope>IDENTIFICATION</scope>
</reference>
<dbReference type="Pfam" id="PF00096">
    <property type="entry name" value="zf-C2H2"/>
    <property type="match status" value="1"/>
</dbReference>
<proteinExistence type="predicted"/>